<dbReference type="VEuPathDB" id="CryptoDB:Chro.30200"/>
<reference evidence="3 4" key="1">
    <citation type="submission" date="2014-11" db="EMBL/GenBank/DDBJ databases">
        <title>Comparative genomic analysis of Cryptosporidium hominis reveals occurrence of genetic recombination in virulent subtypes.</title>
        <authorList>
            <person name="Guo Y."/>
            <person name="Tang K."/>
            <person name="Frace M."/>
            <person name="Li N."/>
            <person name="Roellig D.M."/>
            <person name="Sammons S."/>
            <person name="Knipe K."/>
            <person name="Rowe L."/>
            <person name="Feng Y."/>
            <person name="Xiao L."/>
        </authorList>
    </citation>
    <scope>NUCLEOTIDE SEQUENCE [LARGE SCALE GENOMIC DNA]</scope>
    <source>
        <strain evidence="3">30976</strain>
    </source>
</reference>
<dbReference type="EMBL" id="JTAI01000028">
    <property type="protein sequence ID" value="PPS92858.1"/>
    <property type="molecule type" value="Genomic_DNA"/>
</dbReference>
<evidence type="ECO:0000256" key="1">
    <source>
        <dbReference type="SAM" id="Phobius"/>
    </source>
</evidence>
<proteinExistence type="predicted"/>
<name>A0A0S4TCP6_CRYHO</name>
<dbReference type="VEuPathDB" id="CryptoDB:CHUDEA3_1660"/>
<accession>A0A0S4TCP6</accession>
<keyword evidence="1" id="KW-0472">Membrane</keyword>
<dbReference type="VEuPathDB" id="CryptoDB:ChTU502y2012_414g0255"/>
<dbReference type="VEuPathDB" id="CryptoDB:GY17_00002689"/>
<dbReference type="EMBL" id="LN877949">
    <property type="protein sequence ID" value="CUV05036.1"/>
    <property type="molecule type" value="Genomic_DNA"/>
</dbReference>
<dbReference type="Proteomes" id="UP000199752">
    <property type="component" value="Chromosome 3"/>
</dbReference>
<evidence type="ECO:0000313" key="2">
    <source>
        <dbReference type="EMBL" id="CUV05036.1"/>
    </source>
</evidence>
<evidence type="ECO:0000313" key="4">
    <source>
        <dbReference type="Proteomes" id="UP001429100"/>
    </source>
</evidence>
<keyword evidence="1" id="KW-0812">Transmembrane</keyword>
<reference evidence="2" key="2">
    <citation type="submission" date="2015-08" db="EMBL/GenBank/DDBJ databases">
        <authorList>
            <person name="Babu N.S."/>
            <person name="Beckwith C.J."/>
            <person name="Beseler K.G."/>
            <person name="Brison A."/>
            <person name="Carone J.V."/>
            <person name="Caskin T.P."/>
            <person name="Diamond M."/>
            <person name="Durham M.E."/>
            <person name="Foxe J.M."/>
            <person name="Go M."/>
            <person name="Henderson B.A."/>
            <person name="Jones I.B."/>
            <person name="McGettigan J.A."/>
            <person name="Micheletti S.J."/>
            <person name="Nasrallah M.E."/>
            <person name="Ortiz D."/>
            <person name="Piller C.R."/>
            <person name="Privatt S.R."/>
            <person name="Schneider S.L."/>
            <person name="Sharp S."/>
            <person name="Smith T.C."/>
            <person name="Stanton J.D."/>
            <person name="Ullery H.E."/>
            <person name="Wilson R.J."/>
            <person name="Serrano M.G."/>
            <person name="Buck G."/>
            <person name="Lee V."/>
            <person name="Wang Y."/>
            <person name="Carvalho R."/>
            <person name="Voegtly L."/>
            <person name="Shi R."/>
            <person name="Duckworth R."/>
            <person name="Johnson A."/>
            <person name="Loviza R."/>
            <person name="Walstead R."/>
            <person name="Shah Z."/>
            <person name="Kiflezghi M."/>
            <person name="Wade K."/>
            <person name="Ball S.L."/>
            <person name="Bradley K.W."/>
            <person name="Asai D.J."/>
            <person name="Bowman C.A."/>
            <person name="Russell D.A."/>
            <person name="Pope W.H."/>
            <person name="Jacobs-Sera D."/>
            <person name="Hendrix R.W."/>
            <person name="Hatfull G.F."/>
        </authorList>
    </citation>
    <scope>NUCLEOTIDE SEQUENCE [LARGE SCALE GENOMIC DNA]</scope>
</reference>
<keyword evidence="4" id="KW-1185">Reference proteome</keyword>
<dbReference type="Proteomes" id="UP001429100">
    <property type="component" value="Unassembled WGS sequence"/>
</dbReference>
<sequence>MKYIYVISSLISYIIVINAFALRKKEGLDLGLKKNLIQSRNSYNFECDVAIECMNILRRYYFFVAIVYEIISTSNCVPRSSDIKFRIYLSKNLSELNYYRNYFAEHIMDKGRSASLFEVIHEFPKRKALFLNVCSQIKFIDAKELYLIEQRVISNYLKILMELKIYISADISNFSGSPFLINQGREVIKIINMAIEIILITQHKIQELEKSSNKPTSIYKLSKVPQKLLVTKIYKSNLIVRISHIVKLRKSIRADKSDLLTILEDLERNNEMPPKY</sequence>
<organism evidence="2">
    <name type="scientific">Cryptosporidium hominis</name>
    <dbReference type="NCBI Taxonomy" id="237895"/>
    <lineage>
        <taxon>Eukaryota</taxon>
        <taxon>Sar</taxon>
        <taxon>Alveolata</taxon>
        <taxon>Apicomplexa</taxon>
        <taxon>Conoidasida</taxon>
        <taxon>Coccidia</taxon>
        <taxon>Eucoccidiorida</taxon>
        <taxon>Eimeriorina</taxon>
        <taxon>Cryptosporidiidae</taxon>
        <taxon>Cryptosporidium</taxon>
    </lineage>
</organism>
<feature type="transmembrane region" description="Helical" evidence="1">
    <location>
        <begin position="6"/>
        <end position="23"/>
    </location>
</feature>
<dbReference type="AlphaFoldDB" id="A0A0S4TCP6"/>
<evidence type="ECO:0000313" key="3">
    <source>
        <dbReference type="EMBL" id="PPS92858.1"/>
    </source>
</evidence>
<keyword evidence="1" id="KW-1133">Transmembrane helix</keyword>
<reference evidence="3 4" key="3">
    <citation type="submission" date="2017-10" db="EMBL/GenBank/DDBJ databases">
        <title>Consistent, comparative and evidence-based genome annotation and re-annotation for the closely-related species, Cryptosporidium parvum, C. hominis and C. tyzzeri.</title>
        <authorList>
            <person name="Baptista R.P."/>
            <person name="Li Y."/>
            <person name="Sateriale A."/>
            <person name="Striepen B."/>
            <person name="Kissinger J.C."/>
        </authorList>
    </citation>
    <scope>NUCLEOTIDE SEQUENCE [LARGE SCALE GENOMIC DNA]</scope>
    <source>
        <strain evidence="3">30976</strain>
    </source>
</reference>
<protein>
    <submittedName>
        <fullName evidence="2">Uncharacterized protein</fullName>
    </submittedName>
</protein>
<dbReference type="OrthoDB" id="340919at2759"/>
<gene>
    <name evidence="2" type="ORF">CHUDEA3_1660</name>
    <name evidence="3" type="ORF">GY17_00002689</name>
</gene>